<organism evidence="1 2">
    <name type="scientific">Chondrus crispus</name>
    <name type="common">Carrageen Irish moss</name>
    <name type="synonym">Polymorpha crispa</name>
    <dbReference type="NCBI Taxonomy" id="2769"/>
    <lineage>
        <taxon>Eukaryota</taxon>
        <taxon>Rhodophyta</taxon>
        <taxon>Florideophyceae</taxon>
        <taxon>Rhodymeniophycidae</taxon>
        <taxon>Gigartinales</taxon>
        <taxon>Gigartinaceae</taxon>
        <taxon>Chondrus</taxon>
    </lineage>
</organism>
<name>R7QIV2_CHOCR</name>
<dbReference type="EMBL" id="HG001832">
    <property type="protein sequence ID" value="CDF37355.1"/>
    <property type="molecule type" value="Genomic_DNA"/>
</dbReference>
<dbReference type="Proteomes" id="UP000012073">
    <property type="component" value="Unassembled WGS sequence"/>
</dbReference>
<dbReference type="GeneID" id="17324890"/>
<evidence type="ECO:0000313" key="1">
    <source>
        <dbReference type="EMBL" id="CDF37355.1"/>
    </source>
</evidence>
<dbReference type="KEGG" id="ccp:CHC_T00005499001"/>
<evidence type="ECO:0000313" key="2">
    <source>
        <dbReference type="Proteomes" id="UP000012073"/>
    </source>
</evidence>
<proteinExistence type="predicted"/>
<dbReference type="RefSeq" id="XP_005717174.1">
    <property type="nucleotide sequence ID" value="XM_005717117.1"/>
</dbReference>
<keyword evidence="2" id="KW-1185">Reference proteome</keyword>
<dbReference type="Gene3D" id="1.10.1410.20">
    <property type="entry name" value="2'-5'-oligoadenylate synthetase 1, domain 2"/>
    <property type="match status" value="1"/>
</dbReference>
<sequence length="495" mass="54123">MLEKTSSASVETPWGQSWDSLFTSLRPSPSDLNTLSSLVDTIDDTLRAGNISHVSLHAGSGFGKGTLIAGDMSLDVYAQFGATFSATSYFESHLQPMLDALTSAKGIRFADINDRGLAIHFSFEGVSVRLFAAGALNSGPKELLAMQGGIGRQSSNTEKRSSGVGSNARGQFPAMDERGIHVETSCALLRVGFIAMQSPLYKDMVRVAKKWRATSDFMVSENRPGDYLLELLMLEAYLGAPVSPPTPDSYATIFRRFLSLVSSQSGTGSEVVADDAMPRSFLSWPVLYNHGAVEQSIALGLLKTGSADHCSLVVVDPAVPFANVATTVADWGEIRAVARNSLSHFQNSELLEQLQTKLNSLSEGMEEVIIGMQQKIAHLQSLEESPRRWSGNIQFKEVHMNGENWTKVTEVELRTVTWRVNARKSRTDGVGYSKMVDISLQRIGKPLTRTIDVDVNFRSKTSNLVFDANNDHVLIVGKSEVLRNRNYPIQITIVA</sequence>
<protein>
    <submittedName>
        <fullName evidence="1">Uncharacterized protein</fullName>
    </submittedName>
</protein>
<dbReference type="Gramene" id="CDF37355">
    <property type="protein sequence ID" value="CDF37355"/>
    <property type="gene ID" value="CHC_T00005499001"/>
</dbReference>
<dbReference type="AlphaFoldDB" id="R7QIV2"/>
<gene>
    <name evidence="1" type="ORF">CHC_T00005499001</name>
</gene>
<reference evidence="2" key="1">
    <citation type="journal article" date="2013" name="Proc. Natl. Acad. Sci. U.S.A.">
        <title>Genome structure and metabolic features in the red seaweed Chondrus crispus shed light on evolution of the Archaeplastida.</title>
        <authorList>
            <person name="Collen J."/>
            <person name="Porcel B."/>
            <person name="Carre W."/>
            <person name="Ball S.G."/>
            <person name="Chaparro C."/>
            <person name="Tonon T."/>
            <person name="Barbeyron T."/>
            <person name="Michel G."/>
            <person name="Noel B."/>
            <person name="Valentin K."/>
            <person name="Elias M."/>
            <person name="Artiguenave F."/>
            <person name="Arun A."/>
            <person name="Aury J.M."/>
            <person name="Barbosa-Neto J.F."/>
            <person name="Bothwell J.H."/>
            <person name="Bouget F.Y."/>
            <person name="Brillet L."/>
            <person name="Cabello-Hurtado F."/>
            <person name="Capella-Gutierrez S."/>
            <person name="Charrier B."/>
            <person name="Cladiere L."/>
            <person name="Cock J.M."/>
            <person name="Coelho S.M."/>
            <person name="Colleoni C."/>
            <person name="Czjzek M."/>
            <person name="Da Silva C."/>
            <person name="Delage L."/>
            <person name="Denoeud F."/>
            <person name="Deschamps P."/>
            <person name="Dittami S.M."/>
            <person name="Gabaldon T."/>
            <person name="Gachon C.M."/>
            <person name="Groisillier A."/>
            <person name="Herve C."/>
            <person name="Jabbari K."/>
            <person name="Katinka M."/>
            <person name="Kloareg B."/>
            <person name="Kowalczyk N."/>
            <person name="Labadie K."/>
            <person name="Leblanc C."/>
            <person name="Lopez P.J."/>
            <person name="McLachlan D.H."/>
            <person name="Meslet-Cladiere L."/>
            <person name="Moustafa A."/>
            <person name="Nehr Z."/>
            <person name="Nyvall Collen P."/>
            <person name="Panaud O."/>
            <person name="Partensky F."/>
            <person name="Poulain J."/>
            <person name="Rensing S.A."/>
            <person name="Rousvoal S."/>
            <person name="Samson G."/>
            <person name="Symeonidi A."/>
            <person name="Weissenbach J."/>
            <person name="Zambounis A."/>
            <person name="Wincker P."/>
            <person name="Boyen C."/>
        </authorList>
    </citation>
    <scope>NUCLEOTIDE SEQUENCE [LARGE SCALE GENOMIC DNA]</scope>
    <source>
        <strain evidence="2">cv. Stackhouse</strain>
    </source>
</reference>
<dbReference type="OrthoDB" id="2776at2759"/>
<accession>R7QIV2</accession>